<keyword evidence="5" id="KW-0862">Zinc</keyword>
<dbReference type="PANTHER" id="PTHR46352:SF14">
    <property type="entry name" value="PROTEIN SENSITIVE TO PROTON RHIZOTOXICITY 2-LIKE"/>
    <property type="match status" value="1"/>
</dbReference>
<dbReference type="GO" id="GO:0008270">
    <property type="term" value="F:zinc ion binding"/>
    <property type="evidence" value="ECO:0007669"/>
    <property type="project" value="UniProtKB-KW"/>
</dbReference>
<evidence type="ECO:0000256" key="4">
    <source>
        <dbReference type="ARBA" id="ARBA00022771"/>
    </source>
</evidence>
<organism evidence="12 13">
    <name type="scientific">Colocasia esculenta</name>
    <name type="common">Wild taro</name>
    <name type="synonym">Arum esculentum</name>
    <dbReference type="NCBI Taxonomy" id="4460"/>
    <lineage>
        <taxon>Eukaryota</taxon>
        <taxon>Viridiplantae</taxon>
        <taxon>Streptophyta</taxon>
        <taxon>Embryophyta</taxon>
        <taxon>Tracheophyta</taxon>
        <taxon>Spermatophyta</taxon>
        <taxon>Magnoliopsida</taxon>
        <taxon>Liliopsida</taxon>
        <taxon>Araceae</taxon>
        <taxon>Aroideae</taxon>
        <taxon>Colocasieae</taxon>
        <taxon>Colocasia</taxon>
    </lineage>
</organism>
<evidence type="ECO:0000256" key="1">
    <source>
        <dbReference type="ARBA" id="ARBA00004123"/>
    </source>
</evidence>
<feature type="region of interest" description="Disordered" evidence="10">
    <location>
        <begin position="359"/>
        <end position="388"/>
    </location>
</feature>
<reference evidence="12" key="1">
    <citation type="submission" date="2017-07" db="EMBL/GenBank/DDBJ databases">
        <title>Taro Niue Genome Assembly and Annotation.</title>
        <authorList>
            <person name="Atibalentja N."/>
            <person name="Keating K."/>
            <person name="Fields C.J."/>
        </authorList>
    </citation>
    <scope>NUCLEOTIDE SEQUENCE</scope>
    <source>
        <strain evidence="12">Niue_2</strain>
        <tissue evidence="12">Leaf</tissue>
    </source>
</reference>
<proteinExistence type="predicted"/>
<feature type="domain" description="C2H2-type" evidence="11">
    <location>
        <begin position="194"/>
        <end position="221"/>
    </location>
</feature>
<dbReference type="Pfam" id="PF23115">
    <property type="entry name" value="zf-C2H2_STOP2_3rd"/>
    <property type="match status" value="1"/>
</dbReference>
<dbReference type="SUPFAM" id="SSF57667">
    <property type="entry name" value="beta-beta-alpha zinc fingers"/>
    <property type="match status" value="1"/>
</dbReference>
<dbReference type="FunFam" id="3.30.160.60:FF:000145">
    <property type="entry name" value="Zinc finger protein 574"/>
    <property type="match status" value="1"/>
</dbReference>
<comment type="subcellular location">
    <subcellularLocation>
        <location evidence="1">Nucleus</location>
    </subcellularLocation>
</comment>
<dbReference type="AlphaFoldDB" id="A0A843WCU2"/>
<dbReference type="GO" id="GO:0010447">
    <property type="term" value="P:response to acidic pH"/>
    <property type="evidence" value="ECO:0007669"/>
    <property type="project" value="InterPro"/>
</dbReference>
<name>A0A843WCU2_COLES</name>
<dbReference type="GO" id="GO:0010044">
    <property type="term" value="P:response to aluminum ion"/>
    <property type="evidence" value="ECO:0007669"/>
    <property type="project" value="InterPro"/>
</dbReference>
<dbReference type="Pfam" id="PF23118">
    <property type="entry name" value="zf-C2H2_STOP2_C"/>
    <property type="match status" value="1"/>
</dbReference>
<dbReference type="GO" id="GO:0005634">
    <property type="term" value="C:nucleus"/>
    <property type="evidence" value="ECO:0007669"/>
    <property type="project" value="UniProtKB-SubCell"/>
</dbReference>
<dbReference type="PROSITE" id="PS50157">
    <property type="entry name" value="ZINC_FINGER_C2H2_2"/>
    <property type="match status" value="2"/>
</dbReference>
<dbReference type="InterPro" id="IPR058196">
    <property type="entry name" value="zf-C2H2_STOP1/2_C"/>
</dbReference>
<keyword evidence="2" id="KW-0479">Metal-binding</keyword>
<evidence type="ECO:0000313" key="12">
    <source>
        <dbReference type="EMBL" id="MQM07449.1"/>
    </source>
</evidence>
<feature type="compositionally biased region" description="Acidic residues" evidence="10">
    <location>
        <begin position="365"/>
        <end position="375"/>
    </location>
</feature>
<dbReference type="Pfam" id="PF00096">
    <property type="entry name" value="zf-C2H2"/>
    <property type="match status" value="1"/>
</dbReference>
<evidence type="ECO:0000256" key="2">
    <source>
        <dbReference type="ARBA" id="ARBA00022723"/>
    </source>
</evidence>
<dbReference type="PANTHER" id="PTHR46352">
    <property type="entry name" value="PROTEIN SENSITIVE TO PROTON RHIZOTOXICITY 1"/>
    <property type="match status" value="1"/>
</dbReference>
<feature type="region of interest" description="Disordered" evidence="10">
    <location>
        <begin position="1"/>
        <end position="27"/>
    </location>
</feature>
<evidence type="ECO:0000256" key="8">
    <source>
        <dbReference type="ARBA" id="ARBA00023242"/>
    </source>
</evidence>
<sequence length="438" mass="48043">MVSGAGTLTRPPGSPPAGTGDLRHPLSSDPRVALSNLTLLGQRVDSVRCFLADSLDRHADIGGDKLQAVSSEIASAVQQVIVNGAALLAFSQTEIPPLPPAPAAVIPRPQVLGKSSDLDPAVVGWSSCLVAQADGRDPVRSADRCSDMTAAPFLSDETPAPEETKDRAEEDEDDGGDYEIVEMDAVELLAEHVHFCGICGKGFKRDANLRMHMRSHGNQFKTLEALSKPDHRPEAAGVSDPTSFTTRKRRFSCPYFGCNRNRTHKRFRPLKSAVCVKNHFRRSHCPKIYSCTRCNKKSFSVLADLKSHLKHCGECRWRCSCGTSFSRKDKLFGHMALFEGHMPAFSVCIAGGEEDEVEEKVKGLEEEEEVEEETEEGKGGNSGSGLQGLVNGDNFDPEFFEEFMVDEFGAVDGFCKYLGMTQPALSYEVRFSWYCRRG</sequence>
<evidence type="ECO:0000256" key="5">
    <source>
        <dbReference type="ARBA" id="ARBA00022833"/>
    </source>
</evidence>
<comment type="caution">
    <text evidence="12">The sequence shown here is derived from an EMBL/GenBank/DDBJ whole genome shotgun (WGS) entry which is preliminary data.</text>
</comment>
<feature type="domain" description="C2H2-type" evidence="11">
    <location>
        <begin position="313"/>
        <end position="343"/>
    </location>
</feature>
<dbReference type="InterPro" id="IPR013087">
    <property type="entry name" value="Znf_C2H2_type"/>
</dbReference>
<accession>A0A843WCU2</accession>
<dbReference type="Gene3D" id="3.30.160.60">
    <property type="entry name" value="Classic Zinc Finger"/>
    <property type="match status" value="2"/>
</dbReference>
<dbReference type="PROSITE" id="PS00028">
    <property type="entry name" value="ZINC_FINGER_C2H2_1"/>
    <property type="match status" value="1"/>
</dbReference>
<gene>
    <name evidence="12" type="ORF">Taro_040288</name>
</gene>
<keyword evidence="8" id="KW-0539">Nucleus</keyword>
<dbReference type="InterPro" id="IPR036236">
    <property type="entry name" value="Znf_C2H2_sf"/>
</dbReference>
<evidence type="ECO:0000256" key="10">
    <source>
        <dbReference type="SAM" id="MobiDB-lite"/>
    </source>
</evidence>
<protein>
    <recommendedName>
        <fullName evidence="11">C2H2-type domain-containing protein</fullName>
    </recommendedName>
</protein>
<dbReference type="InterPro" id="IPR059161">
    <property type="entry name" value="Znf-C2H2_STOP1/2_3rd"/>
</dbReference>
<feature type="region of interest" description="Disordered" evidence="10">
    <location>
        <begin position="149"/>
        <end position="176"/>
    </location>
</feature>
<keyword evidence="3" id="KW-0677">Repeat</keyword>
<dbReference type="EMBL" id="NMUH01003873">
    <property type="protein sequence ID" value="MQM07449.1"/>
    <property type="molecule type" value="Genomic_DNA"/>
</dbReference>
<keyword evidence="13" id="KW-1185">Reference proteome</keyword>
<keyword evidence="7" id="KW-0804">Transcription</keyword>
<evidence type="ECO:0000256" key="7">
    <source>
        <dbReference type="ARBA" id="ARBA00023163"/>
    </source>
</evidence>
<dbReference type="SMART" id="SM00355">
    <property type="entry name" value="ZnF_C2H2"/>
    <property type="match status" value="4"/>
</dbReference>
<evidence type="ECO:0000313" key="13">
    <source>
        <dbReference type="Proteomes" id="UP000652761"/>
    </source>
</evidence>
<evidence type="ECO:0000256" key="9">
    <source>
        <dbReference type="PROSITE-ProRule" id="PRU00042"/>
    </source>
</evidence>
<evidence type="ECO:0000256" key="3">
    <source>
        <dbReference type="ARBA" id="ARBA00022737"/>
    </source>
</evidence>
<dbReference type="InterPro" id="IPR044300">
    <property type="entry name" value="STOP1/2"/>
</dbReference>
<dbReference type="OrthoDB" id="8113227at2759"/>
<keyword evidence="4 9" id="KW-0863">Zinc-finger</keyword>
<keyword evidence="6" id="KW-0805">Transcription regulation</keyword>
<dbReference type="Proteomes" id="UP000652761">
    <property type="component" value="Unassembled WGS sequence"/>
</dbReference>
<evidence type="ECO:0000256" key="6">
    <source>
        <dbReference type="ARBA" id="ARBA00023015"/>
    </source>
</evidence>
<evidence type="ECO:0000259" key="11">
    <source>
        <dbReference type="PROSITE" id="PS50157"/>
    </source>
</evidence>